<dbReference type="PROSITE" id="PS51192">
    <property type="entry name" value="HELICASE_ATP_BIND_1"/>
    <property type="match status" value="1"/>
</dbReference>
<dbReference type="Pfam" id="PF04851">
    <property type="entry name" value="ResIII"/>
    <property type="match status" value="1"/>
</dbReference>
<dbReference type="InterPro" id="IPR050742">
    <property type="entry name" value="Helicase_Restrict-Modif_Enz"/>
</dbReference>
<dbReference type="InterPro" id="IPR001650">
    <property type="entry name" value="Helicase_C-like"/>
</dbReference>
<dbReference type="Proteomes" id="UP000830454">
    <property type="component" value="Chromosome"/>
</dbReference>
<gene>
    <name evidence="2" type="ORF">LXD69_12950</name>
</gene>
<dbReference type="InterPro" id="IPR014001">
    <property type="entry name" value="Helicase_ATP-bd"/>
</dbReference>
<dbReference type="Pfam" id="PF00271">
    <property type="entry name" value="Helicase_C"/>
    <property type="match status" value="1"/>
</dbReference>
<proteinExistence type="predicted"/>
<dbReference type="Gene3D" id="3.90.1570.30">
    <property type="match status" value="1"/>
</dbReference>
<sequence>MTNQNPEQIARDTIDKQLVACGWIIQDKNKFNLAAGLGIAIKEYQTDIGPADYVLFVDKKPVGIIEAKRAELGGILTAAEDQAEGYAKAKLRLLDNKPLPFVYLSNGEIVKFTDYRDPKPRARNLFTFHRPETLVQWIGQEKSLRARLQDLPALPVEGLRDCQVTAITNLDISFKDQRPKALIQMATGSGKTFTAITFIYRLLKYAKAKRILFLVDTKNLGEQAESEFRAFTANEDNRLFTELYGVTRLNSSFIPNDSQVYISTIQRMYSILKDTELDESAEEENPNESRFIPKEPVPVGYNEKVPIEFFDFVVIDECHRSIYNLWKQVLDYFDVFQIGLTATPDNRTFGYFNQNLVSDYGYEKAVIDGVLVPYNVFTIETEITKNGASILKEFSPLIDKRSRQTRKKFWEALDEDEVYSGKQLDKDIVNPSTIRTIIKATKDNLPAMFPDRYPVETGCDLSAVEKGCDLSAVEKGCDLSAVEKGCDLSAVEKGCDLSAVEKGCDLSAVEKDCDLSAFEVPKMLIFAKTDSHAEDIIDIVREEFGEENKFCKKITYRSEEDPKSVLQQFRNEYYPRIAVTVDMIATGTDIRPLEVLLFMRDVKSRSYYEQMKGRGTRTCSIEELKAKGTPTAKFSKDHFVIIDAIGVEQSQKTDSRPLEKAPGISLKDVITSVAMGNTSEEMMSTLANRLIRLEKQLQDKHKKEFTEKANGLSINQVVQKLLNAHDPDTIESQKWKVKSEMRGMPPADIEAAIEKANQQLIDDAVAVFNSPDLRNFIIDIRKKLDQIIDVVNIDTITNIGWVKDQEVTSKALIEDFKTWIETNKDEITALQIFYAQEFRHRTFTYTMIKELCEKLKTEKPLLAPVSVWKAYEQLEKTNGSAKNELIALVSLIRRVVGMDSTLTSYDKTVDANFKKWIFEKNAGKHNAFTEDQMQWLRMMKDYVAKSFSIEKDDFDLSPFNAEGGLSKMWALFGEETDLIINELNKVLAA</sequence>
<dbReference type="Pfam" id="PF08463">
    <property type="entry name" value="EcoEI_R_C"/>
    <property type="match status" value="1"/>
</dbReference>
<dbReference type="Gene3D" id="3.40.50.300">
    <property type="entry name" value="P-loop containing nucleotide triphosphate hydrolases"/>
    <property type="match status" value="3"/>
</dbReference>
<evidence type="ECO:0000313" key="2">
    <source>
        <dbReference type="EMBL" id="UOX32942.1"/>
    </source>
</evidence>
<dbReference type="InterPro" id="IPR013670">
    <property type="entry name" value="EcoEI_R_C_dom"/>
</dbReference>
<dbReference type="CDD" id="cd18799">
    <property type="entry name" value="SF2_C_EcoAI-like"/>
    <property type="match status" value="1"/>
</dbReference>
<reference evidence="2" key="1">
    <citation type="submission" date="2021-12" db="EMBL/GenBank/DDBJ databases">
        <authorList>
            <person name="Cha I.-T."/>
            <person name="Lee K.-E."/>
            <person name="Park S.-J."/>
        </authorList>
    </citation>
    <scope>NUCLEOTIDE SEQUENCE</scope>
    <source>
        <strain evidence="2">YSM-43</strain>
    </source>
</reference>
<keyword evidence="2" id="KW-0067">ATP-binding</keyword>
<dbReference type="RefSeq" id="WP_246915715.1">
    <property type="nucleotide sequence ID" value="NZ_CP090145.1"/>
</dbReference>
<dbReference type="EMBL" id="CP090145">
    <property type="protein sequence ID" value="UOX32942.1"/>
    <property type="molecule type" value="Genomic_DNA"/>
</dbReference>
<dbReference type="InterPro" id="IPR007409">
    <property type="entry name" value="Restrct_endonuc_type1_HsdR_N"/>
</dbReference>
<dbReference type="PANTHER" id="PTHR47396:SF1">
    <property type="entry name" value="ATP-DEPENDENT HELICASE IRC3-RELATED"/>
    <property type="match status" value="1"/>
</dbReference>
<keyword evidence="3" id="KW-1185">Reference proteome</keyword>
<feature type="domain" description="Helicase ATP-binding" evidence="1">
    <location>
        <begin position="172"/>
        <end position="362"/>
    </location>
</feature>
<keyword evidence="2" id="KW-0378">Hydrolase</keyword>
<accession>A0ABY4HKT9</accession>
<keyword evidence="2" id="KW-0347">Helicase</keyword>
<evidence type="ECO:0000313" key="3">
    <source>
        <dbReference type="Proteomes" id="UP000830454"/>
    </source>
</evidence>
<dbReference type="SUPFAM" id="SSF52540">
    <property type="entry name" value="P-loop containing nucleoside triphosphate hydrolases"/>
    <property type="match status" value="2"/>
</dbReference>
<name>A0ABY4HKT9_9FLAO</name>
<dbReference type="InterPro" id="IPR027417">
    <property type="entry name" value="P-loop_NTPase"/>
</dbReference>
<dbReference type="GO" id="GO:0004386">
    <property type="term" value="F:helicase activity"/>
    <property type="evidence" value="ECO:0007669"/>
    <property type="project" value="UniProtKB-KW"/>
</dbReference>
<protein>
    <submittedName>
        <fullName evidence="2">DEAD/DEAH box helicase family protein</fullName>
    </submittedName>
</protein>
<dbReference type="SMART" id="SM00487">
    <property type="entry name" value="DEXDc"/>
    <property type="match status" value="1"/>
</dbReference>
<dbReference type="CDD" id="cd18032">
    <property type="entry name" value="DEXHc_RE_I_III_res"/>
    <property type="match status" value="1"/>
</dbReference>
<dbReference type="Pfam" id="PF04313">
    <property type="entry name" value="HSDR_N"/>
    <property type="match status" value="1"/>
</dbReference>
<organism evidence="2 3">
    <name type="scientific">Flavobacterium sediminilitoris</name>
    <dbReference type="NCBI Taxonomy" id="2024526"/>
    <lineage>
        <taxon>Bacteria</taxon>
        <taxon>Pseudomonadati</taxon>
        <taxon>Bacteroidota</taxon>
        <taxon>Flavobacteriia</taxon>
        <taxon>Flavobacteriales</taxon>
        <taxon>Flavobacteriaceae</taxon>
        <taxon>Flavobacterium</taxon>
    </lineage>
</organism>
<dbReference type="PANTHER" id="PTHR47396">
    <property type="entry name" value="TYPE I RESTRICTION ENZYME ECOKI R PROTEIN"/>
    <property type="match status" value="1"/>
</dbReference>
<dbReference type="InterPro" id="IPR006935">
    <property type="entry name" value="Helicase/UvrB_N"/>
</dbReference>
<evidence type="ECO:0000259" key="1">
    <source>
        <dbReference type="PROSITE" id="PS51192"/>
    </source>
</evidence>
<reference evidence="2" key="2">
    <citation type="submission" date="2022-04" db="EMBL/GenBank/DDBJ databases">
        <title>Complete Genome Sequence of Flavobacterium sediminilitoris YSM-43, Isolated from a Tidal Sediment.</title>
        <authorList>
            <person name="Lee P.A."/>
        </authorList>
    </citation>
    <scope>NUCLEOTIDE SEQUENCE</scope>
    <source>
        <strain evidence="2">YSM-43</strain>
    </source>
</reference>
<keyword evidence="2" id="KW-0547">Nucleotide-binding</keyword>